<gene>
    <name evidence="3" type="ORF">RUM43_006991</name>
</gene>
<keyword evidence="1" id="KW-0175">Coiled coil</keyword>
<proteinExistence type="predicted"/>
<feature type="region of interest" description="Disordered" evidence="2">
    <location>
        <begin position="384"/>
        <end position="444"/>
    </location>
</feature>
<evidence type="ECO:0000313" key="4">
    <source>
        <dbReference type="Proteomes" id="UP001372834"/>
    </source>
</evidence>
<evidence type="ECO:0000256" key="1">
    <source>
        <dbReference type="SAM" id="Coils"/>
    </source>
</evidence>
<evidence type="ECO:0000313" key="3">
    <source>
        <dbReference type="EMBL" id="KAK6638724.1"/>
    </source>
</evidence>
<reference evidence="3 4" key="1">
    <citation type="submission" date="2023-10" db="EMBL/GenBank/DDBJ databases">
        <title>Genomes of two closely related lineages of the louse Polyplax serrata with different host specificities.</title>
        <authorList>
            <person name="Martinu J."/>
            <person name="Tarabai H."/>
            <person name="Stefka J."/>
            <person name="Hypsa V."/>
        </authorList>
    </citation>
    <scope>NUCLEOTIDE SEQUENCE [LARGE SCALE GENOMIC DNA]</scope>
    <source>
        <strain evidence="3">HR10_N</strain>
    </source>
</reference>
<protein>
    <recommendedName>
        <fullName evidence="5">Centrosomal protein kizuna</fullName>
    </recommendedName>
</protein>
<feature type="region of interest" description="Disordered" evidence="2">
    <location>
        <begin position="488"/>
        <end position="529"/>
    </location>
</feature>
<accession>A0AAN8P191</accession>
<feature type="region of interest" description="Disordered" evidence="2">
    <location>
        <begin position="321"/>
        <end position="367"/>
    </location>
</feature>
<sequence length="635" mass="72999">MSIMIDSKEDLQLRMMELQQKLRDSEEERRKLERTCDVLVTTFREEHRMYYEALKVRYEKFLEDYNIRRRRNDIILRSLCRVEDRAKAIYAKTEKLKLLKDRYISYLMQNEFLKLDEPKLKSSSSLGQTITSDETNQKSVHWKTPYLADVREFNTHDLYNANEGRKIDIGNTYDTVPSELNNESMKKSNLQHLSTTDTNKLKGNEDPTKLSLFSENIDFPTRSELNSAETNFTGYNRDKGEIYRSQVAEEALPARDSKAQNLQETSFSNTSSIRGPLIDDAEKNYKSHKDITETNSVKRSNEGAKQESDLLVQQGSQYLEKDAVQRKTDKPKHEETYDKLKPTLGKKNINHEGEAPLKSDEDDKTPIGHEIEFNNKEVKANNLHNEENYNENKNLKDSVPICDDEDDGNNFAQVQGNGSEGENSPNESKSDMVYPTGLDGVDYQNETYPESYYEQPEHHHNYSNISSNVILEEDEYEIDVAQAVTSTSDHLNAQANESKKSPDQSMDSYSKTFDHGGLNIESDTSPKPVDISENLLNERVHSQERKNVEYVGVTQEEDEMKYSKEPDLGNVETNFSDKSKSENLLDKMKSLTPPAKSNLVHLLESDSESFQIEHGDATSANDDSDFDFSFRQNLE</sequence>
<feature type="coiled-coil region" evidence="1">
    <location>
        <begin position="1"/>
        <end position="42"/>
    </location>
</feature>
<feature type="compositionally biased region" description="Basic and acidic residues" evidence="2">
    <location>
        <begin position="280"/>
        <end position="292"/>
    </location>
</feature>
<dbReference type="EMBL" id="JAWJWE010000003">
    <property type="protein sequence ID" value="KAK6638724.1"/>
    <property type="molecule type" value="Genomic_DNA"/>
</dbReference>
<feature type="region of interest" description="Disordered" evidence="2">
    <location>
        <begin position="251"/>
        <end position="308"/>
    </location>
</feature>
<feature type="compositionally biased region" description="Polar residues" evidence="2">
    <location>
        <begin position="259"/>
        <end position="273"/>
    </location>
</feature>
<feature type="compositionally biased region" description="Polar residues" evidence="2">
    <location>
        <begin position="410"/>
        <end position="427"/>
    </location>
</feature>
<dbReference type="Proteomes" id="UP001372834">
    <property type="component" value="Unassembled WGS sequence"/>
</dbReference>
<evidence type="ECO:0008006" key="5">
    <source>
        <dbReference type="Google" id="ProtNLM"/>
    </source>
</evidence>
<feature type="compositionally biased region" description="Basic and acidic residues" evidence="2">
    <location>
        <begin position="321"/>
        <end position="341"/>
    </location>
</feature>
<feature type="compositionally biased region" description="Basic and acidic residues" evidence="2">
    <location>
        <begin position="299"/>
        <end position="308"/>
    </location>
</feature>
<comment type="caution">
    <text evidence="3">The sequence shown here is derived from an EMBL/GenBank/DDBJ whole genome shotgun (WGS) entry which is preliminary data.</text>
</comment>
<name>A0AAN8P191_POLSC</name>
<evidence type="ECO:0000256" key="2">
    <source>
        <dbReference type="SAM" id="MobiDB-lite"/>
    </source>
</evidence>
<organism evidence="3 4">
    <name type="scientific">Polyplax serrata</name>
    <name type="common">Common mouse louse</name>
    <dbReference type="NCBI Taxonomy" id="468196"/>
    <lineage>
        <taxon>Eukaryota</taxon>
        <taxon>Metazoa</taxon>
        <taxon>Ecdysozoa</taxon>
        <taxon>Arthropoda</taxon>
        <taxon>Hexapoda</taxon>
        <taxon>Insecta</taxon>
        <taxon>Pterygota</taxon>
        <taxon>Neoptera</taxon>
        <taxon>Paraneoptera</taxon>
        <taxon>Psocodea</taxon>
        <taxon>Troctomorpha</taxon>
        <taxon>Phthiraptera</taxon>
        <taxon>Anoplura</taxon>
        <taxon>Polyplacidae</taxon>
        <taxon>Polyplax</taxon>
    </lineage>
</organism>
<feature type="compositionally biased region" description="Basic and acidic residues" evidence="2">
    <location>
        <begin position="349"/>
        <end position="367"/>
    </location>
</feature>
<dbReference type="AlphaFoldDB" id="A0AAN8P191"/>